<dbReference type="EnsemblPlants" id="TraesCS6A02G390300.1">
    <property type="protein sequence ID" value="TraesCS6A02G390300.1"/>
    <property type="gene ID" value="TraesCS6A02G390300"/>
</dbReference>
<evidence type="ECO:0000256" key="4">
    <source>
        <dbReference type="ARBA" id="ARBA00022536"/>
    </source>
</evidence>
<dbReference type="SMART" id="SM00473">
    <property type="entry name" value="PAN_AP"/>
    <property type="match status" value="1"/>
</dbReference>
<gene>
    <name evidence="22" type="primary">LOC123128979</name>
</gene>
<evidence type="ECO:0000256" key="15">
    <source>
        <dbReference type="PIRNR" id="PIRNR000641"/>
    </source>
</evidence>
<dbReference type="FunFam" id="3.30.200.20:FF:000402">
    <property type="entry name" value="Serine/threonine-protein kinase"/>
    <property type="match status" value="1"/>
</dbReference>
<keyword evidence="17" id="KW-0472">Membrane</keyword>
<dbReference type="InterPro" id="IPR003609">
    <property type="entry name" value="Pan_app"/>
</dbReference>
<dbReference type="Gramene" id="TraesCS6A02G390300.1">
    <property type="protein sequence ID" value="TraesCS6A02G390300.1"/>
    <property type="gene ID" value="TraesCS6A02G390300"/>
</dbReference>
<evidence type="ECO:0000256" key="6">
    <source>
        <dbReference type="ARBA" id="ARBA00022729"/>
    </source>
</evidence>
<dbReference type="CDD" id="cd00053">
    <property type="entry name" value="EGF"/>
    <property type="match status" value="1"/>
</dbReference>
<keyword evidence="9 15" id="KW-0067">ATP-binding</keyword>
<feature type="domain" description="Protein kinase" evidence="19">
    <location>
        <begin position="531"/>
        <end position="802"/>
    </location>
</feature>
<feature type="domain" description="Bulb-type lectin" evidence="20">
    <location>
        <begin position="42"/>
        <end position="172"/>
    </location>
</feature>
<evidence type="ECO:0000256" key="13">
    <source>
        <dbReference type="ARBA" id="ARBA00047899"/>
    </source>
</evidence>
<dbReference type="PROSITE" id="PS00108">
    <property type="entry name" value="PROTEIN_KINASE_ST"/>
    <property type="match status" value="1"/>
</dbReference>
<reference evidence="22" key="2">
    <citation type="submission" date="2018-10" db="UniProtKB">
        <authorList>
            <consortium name="EnsemblPlants"/>
        </authorList>
    </citation>
    <scope>IDENTIFICATION</scope>
</reference>
<evidence type="ECO:0000256" key="14">
    <source>
        <dbReference type="ARBA" id="ARBA00048679"/>
    </source>
</evidence>
<evidence type="ECO:0000256" key="17">
    <source>
        <dbReference type="SAM" id="Phobius"/>
    </source>
</evidence>
<dbReference type="Gene3D" id="1.10.510.10">
    <property type="entry name" value="Transferase(Phosphotransferase) domain 1"/>
    <property type="match status" value="1"/>
</dbReference>
<evidence type="ECO:0000256" key="5">
    <source>
        <dbReference type="ARBA" id="ARBA00022679"/>
    </source>
</evidence>
<dbReference type="Pfam" id="PF01453">
    <property type="entry name" value="B_lectin"/>
    <property type="match status" value="1"/>
</dbReference>
<dbReference type="PROSITE" id="PS50927">
    <property type="entry name" value="BULB_LECTIN"/>
    <property type="match status" value="1"/>
</dbReference>
<evidence type="ECO:0000313" key="23">
    <source>
        <dbReference type="Proteomes" id="UP000019116"/>
    </source>
</evidence>
<dbReference type="SUPFAM" id="SSF56112">
    <property type="entry name" value="Protein kinase-like (PK-like)"/>
    <property type="match status" value="1"/>
</dbReference>
<keyword evidence="6 18" id="KW-0732">Signal</keyword>
<dbReference type="Gene3D" id="2.90.10.30">
    <property type="match status" value="1"/>
</dbReference>
<dbReference type="SMART" id="SM00220">
    <property type="entry name" value="S_TKc"/>
    <property type="match status" value="1"/>
</dbReference>
<evidence type="ECO:0000256" key="9">
    <source>
        <dbReference type="ARBA" id="ARBA00022840"/>
    </source>
</evidence>
<dbReference type="GO" id="GO:0106310">
    <property type="term" value="F:protein serine kinase activity"/>
    <property type="evidence" value="ECO:0007669"/>
    <property type="project" value="RHEA"/>
</dbReference>
<feature type="binding site" evidence="16">
    <location>
        <position position="559"/>
    </location>
    <ligand>
        <name>ATP</name>
        <dbReference type="ChEBI" id="CHEBI:30616"/>
    </ligand>
</feature>
<dbReference type="CDD" id="cd00028">
    <property type="entry name" value="B_lectin"/>
    <property type="match status" value="1"/>
</dbReference>
<reference evidence="22" key="1">
    <citation type="submission" date="2018-08" db="EMBL/GenBank/DDBJ databases">
        <authorList>
            <person name="Rossello M."/>
        </authorList>
    </citation>
    <scope>NUCLEOTIDE SEQUENCE [LARGE SCALE GENOMIC DNA]</scope>
    <source>
        <strain evidence="22">cv. Chinese Spring</strain>
    </source>
</reference>
<dbReference type="InterPro" id="IPR001245">
    <property type="entry name" value="Ser-Thr/Tyr_kinase_cat_dom"/>
</dbReference>
<evidence type="ECO:0000256" key="8">
    <source>
        <dbReference type="ARBA" id="ARBA00022777"/>
    </source>
</evidence>
<dbReference type="GeneID" id="123128979"/>
<keyword evidence="23" id="KW-1185">Reference proteome</keyword>
<dbReference type="Gene3D" id="3.30.200.20">
    <property type="entry name" value="Phosphorylase Kinase, domain 1"/>
    <property type="match status" value="1"/>
</dbReference>
<dbReference type="OMA" id="PVLWIAN"/>
<dbReference type="InterPro" id="IPR000719">
    <property type="entry name" value="Prot_kinase_dom"/>
</dbReference>
<comment type="similarity">
    <text evidence="15">Belongs to the protein kinase superfamily. Ser/Thr protein kinase family.</text>
</comment>
<dbReference type="SUPFAM" id="SSF51110">
    <property type="entry name" value="alpha-D-mannose-specific plant lectins"/>
    <property type="match status" value="1"/>
</dbReference>
<dbReference type="InterPro" id="IPR001480">
    <property type="entry name" value="Bulb-type_lectin_dom"/>
</dbReference>
<feature type="chain" id="PRO_5043178811" description="Receptor-like serine/threonine-protein kinase" evidence="18">
    <location>
        <begin position="25"/>
        <end position="847"/>
    </location>
</feature>
<evidence type="ECO:0000256" key="10">
    <source>
        <dbReference type="ARBA" id="ARBA00023157"/>
    </source>
</evidence>
<dbReference type="FunFam" id="1.10.510.10:FF:000060">
    <property type="entry name" value="G-type lectin S-receptor-like serine/threonine-protein kinase"/>
    <property type="match status" value="1"/>
</dbReference>
<dbReference type="Pfam" id="PF00954">
    <property type="entry name" value="S_locus_glycop"/>
    <property type="match status" value="1"/>
</dbReference>
<keyword evidence="10" id="KW-1015">Disulfide bond</keyword>
<keyword evidence="8 15" id="KW-0418">Kinase</keyword>
<dbReference type="SMART" id="SM00108">
    <property type="entry name" value="B_lectin"/>
    <property type="match status" value="1"/>
</dbReference>
<keyword evidence="7 15" id="KW-0547">Nucleotide-binding</keyword>
<evidence type="ECO:0000259" key="21">
    <source>
        <dbReference type="PROSITE" id="PS50948"/>
    </source>
</evidence>
<evidence type="ECO:0000313" key="22">
    <source>
        <dbReference type="EnsemblPlants" id="TraesCS6A02G390300.1"/>
    </source>
</evidence>
<evidence type="ECO:0000256" key="7">
    <source>
        <dbReference type="ARBA" id="ARBA00022741"/>
    </source>
</evidence>
<evidence type="ECO:0000259" key="19">
    <source>
        <dbReference type="PROSITE" id="PS50011"/>
    </source>
</evidence>
<dbReference type="CDD" id="cd01098">
    <property type="entry name" value="PAN_AP_plant"/>
    <property type="match status" value="1"/>
</dbReference>
<dbReference type="InterPro" id="IPR008271">
    <property type="entry name" value="Ser/Thr_kinase_AS"/>
</dbReference>
<feature type="transmembrane region" description="Helical" evidence="17">
    <location>
        <begin position="459"/>
        <end position="481"/>
    </location>
</feature>
<dbReference type="PROSITE" id="PS50011">
    <property type="entry name" value="PROTEIN_KINASE_DOM"/>
    <property type="match status" value="1"/>
</dbReference>
<evidence type="ECO:0000259" key="20">
    <source>
        <dbReference type="PROSITE" id="PS50927"/>
    </source>
</evidence>
<keyword evidence="17" id="KW-0812">Transmembrane</keyword>
<dbReference type="InterPro" id="IPR036426">
    <property type="entry name" value="Bulb-type_lectin_dom_sf"/>
</dbReference>
<comment type="subcellular location">
    <subcellularLocation>
        <location evidence="1">Cell membrane</location>
        <topology evidence="1">Single-pass type I membrane protein</topology>
    </subcellularLocation>
</comment>
<dbReference type="AlphaFoldDB" id="A0A3B6NWL7"/>
<dbReference type="Pfam" id="PF08276">
    <property type="entry name" value="PAN_2"/>
    <property type="match status" value="1"/>
</dbReference>
<sequence length="847" mass="94259">MNPLPIHTIICVVCWSYWLSPFCALSSSSSRLLPDKPLSSSSSRLLPDKTLSAGSTITSHDGTFALGFFPPSSSGTKHYYVGIWYKNIPQDNIVWVANRAMPIADPSSATLAFTNRSNLALSDTNGQLFWTTNISAAGNSLSEATGGEATLENNGNFILWSSQGTILWQSFDYPTDTLLPGMKLRITHRTHALQRLISWRNPQDPSPGNFSYGADPDEFLQRFIWNGSTPYRRSPVWNKFVEVGQYIESIKSTIYFTLQPIDDEVYISFGLPAPSVSSLVLMKMDCSGKIKIRTWNSNMSKWTDLQSEPNQECNKFGYCGPFGYCDNTQSIVTCKCLDGFEPNNKQDWTARRFSQGCQRMEALRCAQGDGFLNVSTMKVPDQFLYVKNRSLDECITECTSNCSCMAYAYANMGTKVINGDETRCLLWIGDLIDTEKLIGEGENLYIRVNGFNDKKQKSVVLKITLPVVSSLLIVICAWLVWICNLGGKQKNKKNWKKVMSGTSSTSVELHDGNLKYPFISFKEIVLATNNFSNSNMLGHGGFGNVYKGTLEDGTKIAVKRLSKGSGQGVMEFRNEVILIAKLQHQNLVRLLGFCIHGDEKLLIYEYLPNKSLDAMLFDATRKSMLDWPMRFEIIKGVARGLLYLHQDSRLKIIHRDLKASNILLDAEMSPKISDFGMARIFGGNQQQENTNRVVGTYGYMSPEYVLKGVFSVKSDVYSFGVLLLEIVSGSKISYVHLKADFSSIIAYAWSLWKDGNTQDFVDSSIVGSCSLNETSRCIHIGLLCVQGSPNARPLVSSIVSFLDNGDISLPTPKEPMYFAEDNYGTDGAAENTAKSANNMSITVLEGR</sequence>
<dbReference type="GO" id="GO:0004674">
    <property type="term" value="F:protein serine/threonine kinase activity"/>
    <property type="evidence" value="ECO:0007669"/>
    <property type="project" value="UniProtKB-KW"/>
</dbReference>
<protein>
    <recommendedName>
        <fullName evidence="15">Receptor-like serine/threonine-protein kinase</fullName>
        <ecNumber evidence="15">2.7.11.1</ecNumber>
    </recommendedName>
</protein>
<feature type="signal peptide" evidence="18">
    <location>
        <begin position="1"/>
        <end position="24"/>
    </location>
</feature>
<evidence type="ECO:0000256" key="3">
    <source>
        <dbReference type="ARBA" id="ARBA00022527"/>
    </source>
</evidence>
<keyword evidence="3 15" id="KW-0723">Serine/threonine-protein kinase</keyword>
<keyword evidence="12" id="KW-0325">Glycoprotein</keyword>
<evidence type="ECO:0000256" key="1">
    <source>
        <dbReference type="ARBA" id="ARBA00004251"/>
    </source>
</evidence>
<dbReference type="Gramene" id="TraesNOR6A03G03440500.1">
    <property type="protein sequence ID" value="TraesNOR6A03G03440500.1"/>
    <property type="gene ID" value="TraesNOR6A03G03440500"/>
</dbReference>
<dbReference type="CDD" id="cd14066">
    <property type="entry name" value="STKc_IRAK"/>
    <property type="match status" value="1"/>
</dbReference>
<proteinExistence type="inferred from homology"/>
<dbReference type="KEGG" id="taes:123128979"/>
<dbReference type="EC" id="2.7.11.1" evidence="15"/>
<dbReference type="InterPro" id="IPR024171">
    <property type="entry name" value="SRK-like_kinase"/>
</dbReference>
<evidence type="ECO:0000256" key="16">
    <source>
        <dbReference type="PROSITE-ProRule" id="PRU10141"/>
    </source>
</evidence>
<keyword evidence="11" id="KW-0675">Receptor</keyword>
<dbReference type="InterPro" id="IPR011009">
    <property type="entry name" value="Kinase-like_dom_sf"/>
</dbReference>
<dbReference type="PROSITE" id="PS00107">
    <property type="entry name" value="PROTEIN_KINASE_ATP"/>
    <property type="match status" value="1"/>
</dbReference>
<evidence type="ECO:0000256" key="12">
    <source>
        <dbReference type="ARBA" id="ARBA00023180"/>
    </source>
</evidence>
<organism evidence="22">
    <name type="scientific">Triticum aestivum</name>
    <name type="common">Wheat</name>
    <dbReference type="NCBI Taxonomy" id="4565"/>
    <lineage>
        <taxon>Eukaryota</taxon>
        <taxon>Viridiplantae</taxon>
        <taxon>Streptophyta</taxon>
        <taxon>Embryophyta</taxon>
        <taxon>Tracheophyta</taxon>
        <taxon>Spermatophyta</taxon>
        <taxon>Magnoliopsida</taxon>
        <taxon>Liliopsida</taxon>
        <taxon>Poales</taxon>
        <taxon>Poaceae</taxon>
        <taxon>BOP clade</taxon>
        <taxon>Pooideae</taxon>
        <taxon>Triticodae</taxon>
        <taxon>Triticeae</taxon>
        <taxon>Triticinae</taxon>
        <taxon>Triticum</taxon>
    </lineage>
</organism>
<keyword evidence="17" id="KW-1133">Transmembrane helix</keyword>
<dbReference type="PROSITE" id="PS50948">
    <property type="entry name" value="PAN"/>
    <property type="match status" value="1"/>
</dbReference>
<feature type="domain" description="Apple" evidence="21">
    <location>
        <begin position="365"/>
        <end position="450"/>
    </location>
</feature>
<dbReference type="InterPro" id="IPR000858">
    <property type="entry name" value="S_locus_glycoprot_dom"/>
</dbReference>
<keyword evidence="5 15" id="KW-0808">Transferase</keyword>
<dbReference type="Gramene" id="TraesCS6A03G0981400.1">
    <property type="protein sequence ID" value="TraesCS6A03G0981400.1.CDS"/>
    <property type="gene ID" value="TraesCS6A03G0981400"/>
</dbReference>
<dbReference type="GO" id="GO:0005886">
    <property type="term" value="C:plasma membrane"/>
    <property type="evidence" value="ECO:0007669"/>
    <property type="project" value="UniProtKB-SubCell"/>
</dbReference>
<keyword evidence="4" id="KW-0245">EGF-like domain</keyword>
<dbReference type="Proteomes" id="UP000019116">
    <property type="component" value="Chromosome 6A"/>
</dbReference>
<comment type="catalytic activity">
    <reaction evidence="13 15">
        <text>L-threonyl-[protein] + ATP = O-phospho-L-threonyl-[protein] + ADP + H(+)</text>
        <dbReference type="Rhea" id="RHEA:46608"/>
        <dbReference type="Rhea" id="RHEA-COMP:11060"/>
        <dbReference type="Rhea" id="RHEA-COMP:11605"/>
        <dbReference type="ChEBI" id="CHEBI:15378"/>
        <dbReference type="ChEBI" id="CHEBI:30013"/>
        <dbReference type="ChEBI" id="CHEBI:30616"/>
        <dbReference type="ChEBI" id="CHEBI:61977"/>
        <dbReference type="ChEBI" id="CHEBI:456216"/>
        <dbReference type="EC" id="2.7.11.1"/>
    </reaction>
</comment>
<evidence type="ECO:0000256" key="11">
    <source>
        <dbReference type="ARBA" id="ARBA00023170"/>
    </source>
</evidence>
<dbReference type="GO" id="GO:0048544">
    <property type="term" value="P:recognition of pollen"/>
    <property type="evidence" value="ECO:0007669"/>
    <property type="project" value="InterPro"/>
</dbReference>
<comment type="catalytic activity">
    <reaction evidence="14 15">
        <text>L-seryl-[protein] + ATP = O-phospho-L-seryl-[protein] + ADP + H(+)</text>
        <dbReference type="Rhea" id="RHEA:17989"/>
        <dbReference type="Rhea" id="RHEA-COMP:9863"/>
        <dbReference type="Rhea" id="RHEA-COMP:11604"/>
        <dbReference type="ChEBI" id="CHEBI:15378"/>
        <dbReference type="ChEBI" id="CHEBI:29999"/>
        <dbReference type="ChEBI" id="CHEBI:30616"/>
        <dbReference type="ChEBI" id="CHEBI:83421"/>
        <dbReference type="ChEBI" id="CHEBI:456216"/>
        <dbReference type="EC" id="2.7.11.1"/>
    </reaction>
</comment>
<dbReference type="InterPro" id="IPR017441">
    <property type="entry name" value="Protein_kinase_ATP_BS"/>
</dbReference>
<keyword evidence="2" id="KW-1003">Cell membrane</keyword>
<evidence type="ECO:0000256" key="18">
    <source>
        <dbReference type="SAM" id="SignalP"/>
    </source>
</evidence>
<dbReference type="GO" id="GO:0005524">
    <property type="term" value="F:ATP binding"/>
    <property type="evidence" value="ECO:0007669"/>
    <property type="project" value="UniProtKB-UniRule"/>
</dbReference>
<dbReference type="OrthoDB" id="4062651at2759"/>
<dbReference type="STRING" id="4565.A0A3B6NWL7"/>
<dbReference type="Pfam" id="PF07714">
    <property type="entry name" value="PK_Tyr_Ser-Thr"/>
    <property type="match status" value="1"/>
</dbReference>
<evidence type="ECO:0000256" key="2">
    <source>
        <dbReference type="ARBA" id="ARBA00022475"/>
    </source>
</evidence>
<dbReference type="PANTHER" id="PTHR27002:SF454">
    <property type="entry name" value="RECEPTOR-LIKE SERINE_THREONINE-PROTEIN KINASE"/>
    <property type="match status" value="1"/>
</dbReference>
<dbReference type="PANTHER" id="PTHR27002">
    <property type="entry name" value="RECEPTOR-LIKE SERINE/THREONINE-PROTEIN KINASE SD1-8"/>
    <property type="match status" value="1"/>
</dbReference>
<name>A0A3B6NWL7_WHEAT</name>
<accession>A0A3B6NWL7</accession>
<dbReference type="RefSeq" id="XP_044405039.1">
    <property type="nucleotide sequence ID" value="XM_044549104.1"/>
</dbReference>
<dbReference type="PIRSF" id="PIRSF000641">
    <property type="entry name" value="SRK"/>
    <property type="match status" value="1"/>
</dbReference>
<dbReference type="GO" id="GO:0051707">
    <property type="term" value="P:response to other organism"/>
    <property type="evidence" value="ECO:0007669"/>
    <property type="project" value="UniProtKB-ARBA"/>
</dbReference>
<dbReference type="SMR" id="A0A3B6NWL7"/>